<evidence type="ECO:0000256" key="9">
    <source>
        <dbReference type="ARBA" id="ARBA00022833"/>
    </source>
</evidence>
<dbReference type="Gene3D" id="1.10.132.30">
    <property type="match status" value="1"/>
</dbReference>
<feature type="compositionally biased region" description="Acidic residues" evidence="16">
    <location>
        <begin position="1389"/>
        <end position="1414"/>
    </location>
</feature>
<evidence type="ECO:0000256" key="14">
    <source>
        <dbReference type="ARBA" id="ARBA00053996"/>
    </source>
</evidence>
<reference evidence="18" key="1">
    <citation type="submission" date="2021-05" db="EMBL/GenBank/DDBJ databases">
        <authorList>
            <person name="Alioto T."/>
            <person name="Alioto T."/>
            <person name="Gomez Garrido J."/>
        </authorList>
    </citation>
    <scope>NUCLEOTIDE SEQUENCE</scope>
</reference>
<dbReference type="GO" id="GO:0003899">
    <property type="term" value="F:DNA-directed RNA polymerase activity"/>
    <property type="evidence" value="ECO:0007669"/>
    <property type="project" value="UniProtKB-EC"/>
</dbReference>
<dbReference type="GO" id="GO:0006351">
    <property type="term" value="P:DNA-templated transcription"/>
    <property type="evidence" value="ECO:0007669"/>
    <property type="project" value="InterPro"/>
</dbReference>
<keyword evidence="10" id="KW-0460">Magnesium</keyword>
<dbReference type="Gene3D" id="2.40.40.20">
    <property type="match status" value="1"/>
</dbReference>
<dbReference type="SMART" id="SM00663">
    <property type="entry name" value="RPOLA_N"/>
    <property type="match status" value="1"/>
</dbReference>
<keyword evidence="9" id="KW-0862">Zinc</keyword>
<dbReference type="Gene3D" id="6.10.250.2940">
    <property type="match status" value="1"/>
</dbReference>
<dbReference type="Gene3D" id="1.10.357.120">
    <property type="match status" value="1"/>
</dbReference>
<feature type="compositionally biased region" description="Acidic residues" evidence="16">
    <location>
        <begin position="1346"/>
        <end position="1355"/>
    </location>
</feature>
<dbReference type="InterPro" id="IPR007066">
    <property type="entry name" value="RNA_pol_Rpb1_3"/>
</dbReference>
<dbReference type="InterPro" id="IPR007080">
    <property type="entry name" value="RNA_pol_Rpb1_1"/>
</dbReference>
<dbReference type="EMBL" id="HBUF01252777">
    <property type="protein sequence ID" value="CAG6680593.1"/>
    <property type="molecule type" value="Transcribed_RNA"/>
</dbReference>
<dbReference type="InterPro" id="IPR015699">
    <property type="entry name" value="DNA-dir_RNA_pol1_lsu_N"/>
</dbReference>
<comment type="catalytic activity">
    <reaction evidence="13 15">
        <text>RNA(n) + a ribonucleoside 5'-triphosphate = RNA(n+1) + diphosphate</text>
        <dbReference type="Rhea" id="RHEA:21248"/>
        <dbReference type="Rhea" id="RHEA-COMP:14527"/>
        <dbReference type="Rhea" id="RHEA-COMP:17342"/>
        <dbReference type="ChEBI" id="CHEBI:33019"/>
        <dbReference type="ChEBI" id="CHEBI:61557"/>
        <dbReference type="ChEBI" id="CHEBI:140395"/>
        <dbReference type="EC" id="2.7.7.6"/>
    </reaction>
</comment>
<dbReference type="CDD" id="cd01435">
    <property type="entry name" value="RNAP_I_RPA1_N"/>
    <property type="match status" value="1"/>
</dbReference>
<keyword evidence="11 15" id="KW-0804">Transcription</keyword>
<evidence type="ECO:0000313" key="18">
    <source>
        <dbReference type="EMBL" id="CAG6729278.1"/>
    </source>
</evidence>
<comment type="subunit">
    <text evidence="3">Component of the RNA polymerase I (Pol I) complex consisting of at least 13 subunits.</text>
</comment>
<sequence length="1679" mass="190182">MKDTTVCREHVVPDKIKLKFYSEQEVKQLSVVKIFLPITFNSLGHAIPGGLYDLAMGPISEKGDPCTTCGQNYSRCKGHLGHIELPAPVINTFFFRDVQLLLKLSCFYCHKINIPAFSQLLFINQLKLLNAGYVIHAQDLEATLFNEENLRLSPTVLHKLVTDHVEEILAHGNQICDMNDYKGGEELRSAFVAQVISRHVKRICIFCNKSINSITYQQRKIVKSFKIEKENLDQSSKNISLNMKTARKREQDYVMVSEVQADFQKVWTNEQLFLKSLIPALATTKEMIATDVMFLRCVVVPPNNLRPLTKEGMPPMEHSNNKLYQDVLYASAALKSVITSMNNKDKSDMVAEALKGIRGDTLAEKLHNSWHDLQYNVDVLMDANLSIKKVKGGYQIPGLKQMLDGKTGMIRQNMMGKRVNYAGRSVITPDPYLNIDSIGVPVEFAQTLTYPVPVTPWNVTLLRKMVMNGPNVYPGANMIQHEDGSLVRISPFQAVQRESLAKRLITPEGNVAGRKIIYRHMLNGDLLLVNRQPTLHKPSIMAHKAKILSEEKTLRLHYANCKAYNADFDGDEMNIHLVQDEISRAEASILMNVSSQYLVPKDGTPLSGLIQDHVISGAKLSLRDTFLTRAEYMSLVYQALYVLSGEIRTLPPAIWKPRPLWTGKQVLSTIIINLTPKDKVPITLNSTSKIPLKAWNHKPSPLTSHLDEKDMSEFLVIIRHGELLSGILDKKQFGSTQYGLVHAVWDTHGGEHAISLLSCLAKLFTVYLQRVGFTLGVRDILVMREKDKKRSKIISKSRRLGQEAACNALGVPLDTPEDALRSQLEEAYATIPQFRMQLDRQYKGLLDKVTNNINKVCLPGGLIQPFPGNNLQFMVESGAKGSTVNTMQISCLLGQIELEGKRPAMTISGRTLPSFRPYEVSPRAGGFIDGRFMTGIQPQEFFFHCMAGREGLIDTAVKTSRSGYLQRCLVKHLEGLTIHYDMTVRDSDLSLIQVMYGEDGLDATKRQYLTPKQFSFLEDNIKSIVDKKDIRAMKESPSYAALSEIKEEIEQWRLKHGAEGRSRRQNPFTTFCEKMKESLAEYSAEAKVIEATGRTKSTVELLEQWYNLDEKSRKKFSKKLKSCPSPLISTFQPDAHFGSISETLSDLVTQYTKDKSNPSAVDRFKDMIYYKNLQSLANPGENVGVLAAQSIGEPSTQMTLNTFHFAGRGDMNVTLGIPRLREILMMASKNIKTPSMEIPFLEDLPKVEKKAERLSKSMTRVTVADVLEKVRVREWLELTPEPHMNYEMKFSFIPPHMYKHTSTVKPATIVNHFENKFLKELEVAYAKQVMKSTTHMNIEQSREKEDEPEDEEGDEAGGTAGAEAAADASSDEERDEEDAVQSSKKVNQEEDNDFEEPEEEEMMSEEEEDNDDIVEEKTPQSVHDKRTQETQHSQAESEKTDDNMSGTEDEELDERAQDVVNQHNIIHKYSYDKKNNLWCKVHLWLTMKCHRIHMSQVVRSCAARSVIHQVPGVKRAIVMETNGKHILKTDGINVNYISQYRHLLDLNKLYVNDIHYMARTYGIEAANRVIIREVKNVFAVYGIEVDPRHLSLVADYMTHNGSYVAMNRNGIRLNPSFIQKMTFEMPLEKIRQASIQGRDDSMRSPSARVMMGQECKQGTGLFQLRHAEVKKKKKQVGGK</sequence>
<dbReference type="CDD" id="cd02735">
    <property type="entry name" value="RNAP_I_Rpa1_C"/>
    <property type="match status" value="1"/>
</dbReference>
<dbReference type="InterPro" id="IPR038120">
    <property type="entry name" value="Rpb1_funnel_sf"/>
</dbReference>
<feature type="compositionally biased region" description="Basic and acidic residues" evidence="16">
    <location>
        <begin position="1415"/>
        <end position="1442"/>
    </location>
</feature>
<comment type="subcellular location">
    <subcellularLocation>
        <location evidence="1">Nucleus</location>
        <location evidence="1">Nucleolus</location>
    </subcellularLocation>
</comment>
<evidence type="ECO:0000256" key="16">
    <source>
        <dbReference type="SAM" id="MobiDB-lite"/>
    </source>
</evidence>
<dbReference type="Pfam" id="PF04998">
    <property type="entry name" value="RNA_pol_Rpb1_5"/>
    <property type="match status" value="1"/>
</dbReference>
<comment type="function">
    <text evidence="14">DNA-dependent RNA polymerase catalyzes the transcription of DNA into RNA using the four ribonucleoside triphosphates as substrates. Largest and catalytic core component of RNA polymerase I which synthesizes ribosomal RNA precursors. Forms the polymerase active center together with the second largest subunit. A single stranded DNA template strand of the promoter is positioned within the central active site cleft of Pol I. A bridging helix emanates from RPA1 and crosses the cleft near the catalytic site and is thought to promote translocation of Pol I by acting as a ratchet that moves the RNA-DNA hybrid through the active site by switching from straight to bent conformations at each step of nucleotide addition.</text>
</comment>
<dbReference type="FunFam" id="2.40.40.20:FF:000019">
    <property type="entry name" value="DNA-directed RNA polymerase II subunit RPB1"/>
    <property type="match status" value="1"/>
</dbReference>
<feature type="domain" description="RNA polymerase N-terminal" evidence="17">
    <location>
        <begin position="291"/>
        <end position="621"/>
    </location>
</feature>
<evidence type="ECO:0000256" key="7">
    <source>
        <dbReference type="ARBA" id="ARBA00022695"/>
    </source>
</evidence>
<dbReference type="EMBL" id="HBUF01378333">
    <property type="protein sequence ID" value="CAG6729278.1"/>
    <property type="molecule type" value="Transcribed_RNA"/>
</dbReference>
<feature type="region of interest" description="Disordered" evidence="16">
    <location>
        <begin position="1334"/>
        <end position="1453"/>
    </location>
</feature>
<dbReference type="SUPFAM" id="SSF64484">
    <property type="entry name" value="beta and beta-prime subunits of DNA dependent RNA-polymerase"/>
    <property type="match status" value="1"/>
</dbReference>
<evidence type="ECO:0000256" key="2">
    <source>
        <dbReference type="ARBA" id="ARBA00006460"/>
    </source>
</evidence>
<dbReference type="InterPro" id="IPR006592">
    <property type="entry name" value="RNA_pol_N"/>
</dbReference>
<evidence type="ECO:0000256" key="4">
    <source>
        <dbReference type="ARBA" id="ARBA00022478"/>
    </source>
</evidence>
<accession>A0A8D8YI58</accession>
<dbReference type="GO" id="GO:0046872">
    <property type="term" value="F:metal ion binding"/>
    <property type="evidence" value="ECO:0007669"/>
    <property type="project" value="UniProtKB-KW"/>
</dbReference>
<evidence type="ECO:0000256" key="6">
    <source>
        <dbReference type="ARBA" id="ARBA00022679"/>
    </source>
</evidence>
<dbReference type="InterPro" id="IPR007083">
    <property type="entry name" value="RNA_pol_Rpb1_4"/>
</dbReference>
<organism evidence="18">
    <name type="scientific">Cacopsylla melanoneura</name>
    <dbReference type="NCBI Taxonomy" id="428564"/>
    <lineage>
        <taxon>Eukaryota</taxon>
        <taxon>Metazoa</taxon>
        <taxon>Ecdysozoa</taxon>
        <taxon>Arthropoda</taxon>
        <taxon>Hexapoda</taxon>
        <taxon>Insecta</taxon>
        <taxon>Pterygota</taxon>
        <taxon>Neoptera</taxon>
        <taxon>Paraneoptera</taxon>
        <taxon>Hemiptera</taxon>
        <taxon>Sternorrhyncha</taxon>
        <taxon>Psylloidea</taxon>
        <taxon>Psyllidae</taxon>
        <taxon>Psyllinae</taxon>
        <taxon>Cacopsylla</taxon>
    </lineage>
</organism>
<feature type="compositionally biased region" description="Acidic residues" evidence="16">
    <location>
        <begin position="1369"/>
        <end position="1379"/>
    </location>
</feature>
<proteinExistence type="inferred from homology"/>
<dbReference type="GO" id="GO:0003677">
    <property type="term" value="F:DNA binding"/>
    <property type="evidence" value="ECO:0007669"/>
    <property type="project" value="InterPro"/>
</dbReference>
<evidence type="ECO:0000256" key="12">
    <source>
        <dbReference type="ARBA" id="ARBA00023242"/>
    </source>
</evidence>
<name>A0A8D8YI58_9HEMI</name>
<keyword evidence="5" id="KW-0597">Phosphoprotein</keyword>
<evidence type="ECO:0000256" key="5">
    <source>
        <dbReference type="ARBA" id="ARBA00022553"/>
    </source>
</evidence>
<dbReference type="Gene3D" id="4.10.860.120">
    <property type="entry name" value="RNA polymerase II, clamp domain"/>
    <property type="match status" value="1"/>
</dbReference>
<dbReference type="InterPro" id="IPR045867">
    <property type="entry name" value="DNA-dir_RpoC_beta_prime"/>
</dbReference>
<dbReference type="Pfam" id="PF00623">
    <property type="entry name" value="RNA_pol_Rpb1_2"/>
    <property type="match status" value="1"/>
</dbReference>
<dbReference type="EMBL" id="HBUF01252776">
    <property type="protein sequence ID" value="CAG6680592.1"/>
    <property type="molecule type" value="Transcribed_RNA"/>
</dbReference>
<comment type="similarity">
    <text evidence="2 15">Belongs to the RNA polymerase beta' chain family.</text>
</comment>
<protein>
    <recommendedName>
        <fullName evidence="15">DNA-directed RNA polymerase subunit</fullName>
        <ecNumber evidence="15">2.7.7.6</ecNumber>
    </recommendedName>
</protein>
<dbReference type="Gene3D" id="3.30.1490.180">
    <property type="entry name" value="RNA polymerase ii"/>
    <property type="match status" value="1"/>
</dbReference>
<dbReference type="InterPro" id="IPR007081">
    <property type="entry name" value="RNA_pol_Rpb1_5"/>
</dbReference>
<keyword evidence="6 15" id="KW-0808">Transferase</keyword>
<dbReference type="PANTHER" id="PTHR19376:SF11">
    <property type="entry name" value="DNA-DIRECTED RNA POLYMERASE I SUBUNIT RPA1"/>
    <property type="match status" value="1"/>
</dbReference>
<dbReference type="InterPro" id="IPR042102">
    <property type="entry name" value="RNA_pol_Rpb1_3_sf"/>
</dbReference>
<dbReference type="Pfam" id="PF05000">
    <property type="entry name" value="RNA_pol_Rpb1_4"/>
    <property type="match status" value="1"/>
</dbReference>
<dbReference type="InterPro" id="IPR044893">
    <property type="entry name" value="RNA_pol_Rpb1_clamp_domain"/>
</dbReference>
<evidence type="ECO:0000256" key="15">
    <source>
        <dbReference type="RuleBase" id="RU004279"/>
    </source>
</evidence>
<dbReference type="EC" id="2.7.7.6" evidence="15"/>
<dbReference type="GO" id="GO:0005736">
    <property type="term" value="C:RNA polymerase I complex"/>
    <property type="evidence" value="ECO:0007669"/>
    <property type="project" value="TreeGrafter"/>
</dbReference>
<keyword evidence="4 15" id="KW-0240">DNA-directed RNA polymerase</keyword>
<dbReference type="InterPro" id="IPR047107">
    <property type="entry name" value="DNA-dir_RNA_pol1_lsu_C"/>
</dbReference>
<dbReference type="Pfam" id="PF04983">
    <property type="entry name" value="RNA_pol_Rpb1_3"/>
    <property type="match status" value="1"/>
</dbReference>
<dbReference type="EMBL" id="HBUF01032807">
    <property type="protein sequence ID" value="CAG6615410.1"/>
    <property type="molecule type" value="Transcribed_RNA"/>
</dbReference>
<evidence type="ECO:0000259" key="17">
    <source>
        <dbReference type="SMART" id="SM00663"/>
    </source>
</evidence>
<evidence type="ECO:0000256" key="3">
    <source>
        <dbReference type="ARBA" id="ARBA00011251"/>
    </source>
</evidence>
<evidence type="ECO:0000256" key="13">
    <source>
        <dbReference type="ARBA" id="ARBA00048552"/>
    </source>
</evidence>
<evidence type="ECO:0000256" key="8">
    <source>
        <dbReference type="ARBA" id="ARBA00022723"/>
    </source>
</evidence>
<dbReference type="InterPro" id="IPR000722">
    <property type="entry name" value="RNA_pol_asu"/>
</dbReference>
<keyword evidence="12" id="KW-0539">Nucleus</keyword>
<dbReference type="Gene3D" id="3.30.70.2850">
    <property type="match status" value="1"/>
</dbReference>
<evidence type="ECO:0000256" key="1">
    <source>
        <dbReference type="ARBA" id="ARBA00004604"/>
    </source>
</evidence>
<evidence type="ECO:0000256" key="11">
    <source>
        <dbReference type="ARBA" id="ARBA00023163"/>
    </source>
</evidence>
<keyword evidence="7 15" id="KW-0548">Nucleotidyltransferase</keyword>
<dbReference type="PANTHER" id="PTHR19376">
    <property type="entry name" value="DNA-DIRECTED RNA POLYMERASE"/>
    <property type="match status" value="1"/>
</dbReference>
<dbReference type="Gene3D" id="1.10.150.390">
    <property type="match status" value="1"/>
</dbReference>
<dbReference type="Pfam" id="PF04997">
    <property type="entry name" value="RNA_pol_Rpb1_1"/>
    <property type="match status" value="1"/>
</dbReference>
<keyword evidence="8" id="KW-0479">Metal-binding</keyword>
<evidence type="ECO:0000256" key="10">
    <source>
        <dbReference type="ARBA" id="ARBA00022842"/>
    </source>
</evidence>
<dbReference type="FunFam" id="1.10.274.100:FF:000012">
    <property type="entry name" value="DNA-directed RNA polymerase subunit"/>
    <property type="match status" value="1"/>
</dbReference>
<dbReference type="Gene3D" id="1.10.274.100">
    <property type="entry name" value="RNA polymerase Rpb1, domain 3"/>
    <property type="match status" value="1"/>
</dbReference>